<sequence>MSSTIYKAGTQYQSDSQATWYVSYDMNSSSDQCTITPCGSFGMTDVERTYVETDCPISCRRDGKFRTLYIVSRTTLLQIHYPNSDDTMPRGILPGVSASHEGRSVVVMNPISRFVNFQPGYEWPRISIAKSPVSNRASDFELSDTGTIPHEESAGFHDLVVRNLEGSGSQRAECPGPTVDLQGWICEGLGVFKGRFILELKKSWHSHYSPRDEESILDIYNSISDTRLDYGEWQAQGPQGSYSVHSLANFAETV</sequence>
<accession>A0A9P5ZPZ2</accession>
<dbReference type="AlphaFoldDB" id="A0A9P5ZPZ2"/>
<comment type="caution">
    <text evidence="1">The sequence shown here is derived from an EMBL/GenBank/DDBJ whole genome shotgun (WGS) entry which is preliminary data.</text>
</comment>
<proteinExistence type="predicted"/>
<reference evidence="1" key="1">
    <citation type="submission" date="2020-11" db="EMBL/GenBank/DDBJ databases">
        <authorList>
            <consortium name="DOE Joint Genome Institute"/>
            <person name="Ahrendt S."/>
            <person name="Riley R."/>
            <person name="Andreopoulos W."/>
            <person name="Labutti K."/>
            <person name="Pangilinan J."/>
            <person name="Ruiz-Duenas F.J."/>
            <person name="Barrasa J.M."/>
            <person name="Sanchez-Garcia M."/>
            <person name="Camarero S."/>
            <person name="Miyauchi S."/>
            <person name="Serrano A."/>
            <person name="Linde D."/>
            <person name="Babiker R."/>
            <person name="Drula E."/>
            <person name="Ayuso-Fernandez I."/>
            <person name="Pacheco R."/>
            <person name="Padilla G."/>
            <person name="Ferreira P."/>
            <person name="Barriuso J."/>
            <person name="Kellner H."/>
            <person name="Castanera R."/>
            <person name="Alfaro M."/>
            <person name="Ramirez L."/>
            <person name="Pisabarro A.G."/>
            <person name="Kuo A."/>
            <person name="Tritt A."/>
            <person name="Lipzen A."/>
            <person name="He G."/>
            <person name="Yan M."/>
            <person name="Ng V."/>
            <person name="Cullen D."/>
            <person name="Martin F."/>
            <person name="Rosso M.-N."/>
            <person name="Henrissat B."/>
            <person name="Hibbett D."/>
            <person name="Martinez A.T."/>
            <person name="Grigoriev I.V."/>
        </authorList>
    </citation>
    <scope>NUCLEOTIDE SEQUENCE</scope>
    <source>
        <strain evidence="1">ATCC 90797</strain>
    </source>
</reference>
<gene>
    <name evidence="1" type="ORF">BDN71DRAFT_1510238</name>
</gene>
<evidence type="ECO:0000313" key="1">
    <source>
        <dbReference type="EMBL" id="KAF9491546.1"/>
    </source>
</evidence>
<dbReference type="Proteomes" id="UP000807025">
    <property type="component" value="Unassembled WGS sequence"/>
</dbReference>
<name>A0A9P5ZPZ2_PLEER</name>
<dbReference type="EMBL" id="MU154616">
    <property type="protein sequence ID" value="KAF9491546.1"/>
    <property type="molecule type" value="Genomic_DNA"/>
</dbReference>
<keyword evidence="2" id="KW-1185">Reference proteome</keyword>
<organism evidence="1 2">
    <name type="scientific">Pleurotus eryngii</name>
    <name type="common">Boletus of the steppes</name>
    <dbReference type="NCBI Taxonomy" id="5323"/>
    <lineage>
        <taxon>Eukaryota</taxon>
        <taxon>Fungi</taxon>
        <taxon>Dikarya</taxon>
        <taxon>Basidiomycota</taxon>
        <taxon>Agaricomycotina</taxon>
        <taxon>Agaricomycetes</taxon>
        <taxon>Agaricomycetidae</taxon>
        <taxon>Agaricales</taxon>
        <taxon>Pleurotineae</taxon>
        <taxon>Pleurotaceae</taxon>
        <taxon>Pleurotus</taxon>
    </lineage>
</organism>
<protein>
    <submittedName>
        <fullName evidence="1">Uncharacterized protein</fullName>
    </submittedName>
</protein>
<evidence type="ECO:0000313" key="2">
    <source>
        <dbReference type="Proteomes" id="UP000807025"/>
    </source>
</evidence>